<dbReference type="Pfam" id="PF00593">
    <property type="entry name" value="TonB_dep_Rec_b-barrel"/>
    <property type="match status" value="1"/>
</dbReference>
<dbReference type="SUPFAM" id="SSF49464">
    <property type="entry name" value="Carboxypeptidase regulatory domain-like"/>
    <property type="match status" value="1"/>
</dbReference>
<evidence type="ECO:0000256" key="1">
    <source>
        <dbReference type="ARBA" id="ARBA00004571"/>
    </source>
</evidence>
<sequence length="990" mass="108844">MMKQLYQKTVCFALLLLLGNFALRAQSTVTGEVTDEHDGSVLPGVTVIVKNSALGTQTDEKGRYSLSGVPAGARLVFSFVGKLTREVDLGNESVIDVALADNSKELSEVVVIGYGTQKKQELTGSITSISAKDFQKGNIQSPEQLIVGKVAGVSITSNNGQPGSGSTIRIRGGASLNASNDPLIVVDGVPLSGSSLSGAPNPLSLINPNDIETFTVLKDASATAIYGSRASNGVILITTKKGQSGTPVIHFSTQAAVSKIIKKVEALNADEFRAYVETNGTDEQKALLGSSKTDWQEEIYRTGVSTDNNLSVSGALKNTPYRISLGYMLQNGILITDKLQRPSASINVSPRLFNKHLRIDLNLKGAQTRSHFANQGAIINAVQFDPTQAIMDESSPFGGYFEWVTKDDAGKITLNPNAPRNPVALIRQQDNNGTVTRSFGNAQFDYKLHFLPDLHANLNLGYDISKGHGTTFVPEYAAQNFTTRGQNNRYLQKVDNKVAEFYLAYAKDISSIKSSVSATAGYGYYNNATKNYFYPNFSADGQIIEGSQPKFEYDIPENTLISYYGRLIYTYNDKYILAGSIRTDGSSRFSPENRWGVFPSVALTWRLNQEEFTKTFKALSDLKLRLSYGVTGNQDGIANYSYLGIYSVSSNASQYQFGNTFYNMTAPAAYDQNIKWEQTATANAGLDFGFFNNRLSGSVDVYYKKTKNLLNTVPVPIGSNFSNQILTNVGNIENKGVEFSVNGSPIVKDQLTWNIGFNVTYNNNKITNLTAVNDPEFAGNLAGGITGGTGQSIQIQSVNYNTFSYYVFKQVYDQEGKPLEGVYADLNGDGAIDQKDQYRYKSPFPKVMFGFNTQLTYQKWSLSTILRANIGNYNYNNVASNFGVRRNILNPNNILGNSTTDIYNTNFFNNRYQSDYYVQNASFLRMDNVGIGYNAGRILGNRMNLKINASCQNVFVVTRYKGLDPEINGGIDYNLYPRPRTFVLGLNLEF</sequence>
<feature type="chain" id="PRO_5047359647" evidence="10">
    <location>
        <begin position="26"/>
        <end position="990"/>
    </location>
</feature>
<comment type="caution">
    <text evidence="13">The sequence shown here is derived from an EMBL/GenBank/DDBJ whole genome shotgun (WGS) entry which is preliminary data.</text>
</comment>
<evidence type="ECO:0000256" key="7">
    <source>
        <dbReference type="ARBA" id="ARBA00023237"/>
    </source>
</evidence>
<evidence type="ECO:0000259" key="11">
    <source>
        <dbReference type="Pfam" id="PF00593"/>
    </source>
</evidence>
<keyword evidence="10" id="KW-0732">Signal</keyword>
<evidence type="ECO:0000313" key="13">
    <source>
        <dbReference type="EMBL" id="GGH48710.1"/>
    </source>
</evidence>
<dbReference type="Pfam" id="PF07715">
    <property type="entry name" value="Plug"/>
    <property type="match status" value="1"/>
</dbReference>
<dbReference type="InterPro" id="IPR023997">
    <property type="entry name" value="TonB-dep_OMP_SusC/RagA_CS"/>
</dbReference>
<keyword evidence="3 8" id="KW-1134">Transmembrane beta strand</keyword>
<dbReference type="Pfam" id="PF13715">
    <property type="entry name" value="CarbopepD_reg_2"/>
    <property type="match status" value="1"/>
</dbReference>
<dbReference type="Gene3D" id="2.40.170.20">
    <property type="entry name" value="TonB-dependent receptor, beta-barrel domain"/>
    <property type="match status" value="1"/>
</dbReference>
<feature type="domain" description="TonB-dependent receptor-like beta-barrel" evidence="11">
    <location>
        <begin position="393"/>
        <end position="954"/>
    </location>
</feature>
<evidence type="ECO:0000313" key="14">
    <source>
        <dbReference type="Proteomes" id="UP000600214"/>
    </source>
</evidence>
<feature type="signal peptide" evidence="10">
    <location>
        <begin position="1"/>
        <end position="25"/>
    </location>
</feature>
<dbReference type="Gene3D" id="2.170.130.10">
    <property type="entry name" value="TonB-dependent receptor, plug domain"/>
    <property type="match status" value="1"/>
</dbReference>
<evidence type="ECO:0000256" key="2">
    <source>
        <dbReference type="ARBA" id="ARBA00022448"/>
    </source>
</evidence>
<comment type="subcellular location">
    <subcellularLocation>
        <location evidence="1 8">Cell outer membrane</location>
        <topology evidence="1 8">Multi-pass membrane protein</topology>
    </subcellularLocation>
</comment>
<evidence type="ECO:0000256" key="8">
    <source>
        <dbReference type="PROSITE-ProRule" id="PRU01360"/>
    </source>
</evidence>
<reference evidence="14" key="1">
    <citation type="journal article" date="2019" name="Int. J. Syst. Evol. Microbiol.">
        <title>The Global Catalogue of Microorganisms (GCM) 10K type strain sequencing project: providing services to taxonomists for standard genome sequencing and annotation.</title>
        <authorList>
            <consortium name="The Broad Institute Genomics Platform"/>
            <consortium name="The Broad Institute Genome Sequencing Center for Infectious Disease"/>
            <person name="Wu L."/>
            <person name="Ma J."/>
        </authorList>
    </citation>
    <scope>NUCLEOTIDE SEQUENCE [LARGE SCALE GENOMIC DNA]</scope>
    <source>
        <strain evidence="14">CGMCC 1.15288</strain>
    </source>
</reference>
<dbReference type="Proteomes" id="UP000600214">
    <property type="component" value="Unassembled WGS sequence"/>
</dbReference>
<dbReference type="InterPro" id="IPR039426">
    <property type="entry name" value="TonB-dep_rcpt-like"/>
</dbReference>
<proteinExistence type="inferred from homology"/>
<keyword evidence="6 8" id="KW-0472">Membrane</keyword>
<evidence type="ECO:0000256" key="6">
    <source>
        <dbReference type="ARBA" id="ARBA00023136"/>
    </source>
</evidence>
<dbReference type="NCBIfam" id="TIGR04057">
    <property type="entry name" value="SusC_RagA_signa"/>
    <property type="match status" value="1"/>
</dbReference>
<dbReference type="PROSITE" id="PS52016">
    <property type="entry name" value="TONB_DEPENDENT_REC_3"/>
    <property type="match status" value="1"/>
</dbReference>
<comment type="similarity">
    <text evidence="8 9">Belongs to the TonB-dependent receptor family.</text>
</comment>
<dbReference type="InterPro" id="IPR008969">
    <property type="entry name" value="CarboxyPept-like_regulatory"/>
</dbReference>
<feature type="domain" description="TonB-dependent receptor plug" evidence="12">
    <location>
        <begin position="118"/>
        <end position="234"/>
    </location>
</feature>
<keyword evidence="14" id="KW-1185">Reference proteome</keyword>
<evidence type="ECO:0000256" key="10">
    <source>
        <dbReference type="SAM" id="SignalP"/>
    </source>
</evidence>
<evidence type="ECO:0000259" key="12">
    <source>
        <dbReference type="Pfam" id="PF07715"/>
    </source>
</evidence>
<dbReference type="InterPro" id="IPR000531">
    <property type="entry name" value="Beta-barrel_TonB"/>
</dbReference>
<dbReference type="Gene3D" id="2.60.40.1120">
    <property type="entry name" value="Carboxypeptidase-like, regulatory domain"/>
    <property type="match status" value="1"/>
</dbReference>
<dbReference type="InterPro" id="IPR023996">
    <property type="entry name" value="TonB-dep_OMP_SusC/RagA"/>
</dbReference>
<dbReference type="RefSeq" id="WP_229223119.1">
    <property type="nucleotide sequence ID" value="NZ_BMIA01000004.1"/>
</dbReference>
<keyword evidence="5 9" id="KW-0798">TonB box</keyword>
<gene>
    <name evidence="13" type="ORF">GCM10007423_50120</name>
</gene>
<evidence type="ECO:0000256" key="9">
    <source>
        <dbReference type="RuleBase" id="RU003357"/>
    </source>
</evidence>
<keyword evidence="2 8" id="KW-0813">Transport</keyword>
<evidence type="ECO:0000256" key="4">
    <source>
        <dbReference type="ARBA" id="ARBA00022692"/>
    </source>
</evidence>
<accession>A0ABQ1Z3T8</accession>
<evidence type="ECO:0000256" key="5">
    <source>
        <dbReference type="ARBA" id="ARBA00023077"/>
    </source>
</evidence>
<dbReference type="EMBL" id="BMIA01000004">
    <property type="protein sequence ID" value="GGH48710.1"/>
    <property type="molecule type" value="Genomic_DNA"/>
</dbReference>
<dbReference type="NCBIfam" id="TIGR04056">
    <property type="entry name" value="OMP_RagA_SusC"/>
    <property type="match status" value="1"/>
</dbReference>
<protein>
    <submittedName>
        <fullName evidence="13">SusC/RagA family TonB-linked outer membrane protein</fullName>
    </submittedName>
</protein>
<name>A0ABQ1Z3T8_9BACT</name>
<dbReference type="InterPro" id="IPR036942">
    <property type="entry name" value="Beta-barrel_TonB_sf"/>
</dbReference>
<organism evidence="13 14">
    <name type="scientific">Dyadobacter endophyticus</name>
    <dbReference type="NCBI Taxonomy" id="1749036"/>
    <lineage>
        <taxon>Bacteria</taxon>
        <taxon>Pseudomonadati</taxon>
        <taxon>Bacteroidota</taxon>
        <taxon>Cytophagia</taxon>
        <taxon>Cytophagales</taxon>
        <taxon>Spirosomataceae</taxon>
        <taxon>Dyadobacter</taxon>
    </lineage>
</organism>
<keyword evidence="7 8" id="KW-0998">Cell outer membrane</keyword>
<dbReference type="InterPro" id="IPR012910">
    <property type="entry name" value="Plug_dom"/>
</dbReference>
<keyword evidence="4 8" id="KW-0812">Transmembrane</keyword>
<dbReference type="SUPFAM" id="SSF56935">
    <property type="entry name" value="Porins"/>
    <property type="match status" value="1"/>
</dbReference>
<dbReference type="InterPro" id="IPR037066">
    <property type="entry name" value="Plug_dom_sf"/>
</dbReference>
<evidence type="ECO:0000256" key="3">
    <source>
        <dbReference type="ARBA" id="ARBA00022452"/>
    </source>
</evidence>